<sequence>MTDPGAHASDNSWVRGAVDHALVPAYQTHTATLRGIIRQRLVTRALRTYLPDPPGRILDLGGGDGIQAIALARLGYQVTICDPDPDMLRQAEENLLTETGTTRDHVTLILGDGHDAAGLVGGDWDATLCHGVLMYLPDPAPLLNVLAAVTRPGGTISVVGKNATALALRAGLQGRWHDTLTLLDDESRRATVTEIGNLGVPSRGDDPRHIQDLLTAAGTEPVAWHGIRVFTDHLGDTPPGPDLDTVIEAEWTSGSRDPYRQIARLYHLIHTRRP</sequence>
<dbReference type="CDD" id="cd02440">
    <property type="entry name" value="AdoMet_MTases"/>
    <property type="match status" value="1"/>
</dbReference>
<evidence type="ECO:0000259" key="4">
    <source>
        <dbReference type="Pfam" id="PF08242"/>
    </source>
</evidence>
<dbReference type="AlphaFoldDB" id="A0A0D8BA81"/>
<dbReference type="InterPro" id="IPR029063">
    <property type="entry name" value="SAM-dependent_MTases_sf"/>
</dbReference>
<dbReference type="GO" id="GO:0032259">
    <property type="term" value="P:methylation"/>
    <property type="evidence" value="ECO:0007669"/>
    <property type="project" value="UniProtKB-KW"/>
</dbReference>
<evidence type="ECO:0000313" key="6">
    <source>
        <dbReference type="Proteomes" id="UP000032545"/>
    </source>
</evidence>
<evidence type="ECO:0000313" key="5">
    <source>
        <dbReference type="EMBL" id="KJE21193.1"/>
    </source>
</evidence>
<organism evidence="5 6">
    <name type="scientific">Frankia torreyi</name>
    <dbReference type="NCBI Taxonomy" id="1856"/>
    <lineage>
        <taxon>Bacteria</taxon>
        <taxon>Bacillati</taxon>
        <taxon>Actinomycetota</taxon>
        <taxon>Actinomycetes</taxon>
        <taxon>Frankiales</taxon>
        <taxon>Frankiaceae</taxon>
        <taxon>Frankia</taxon>
    </lineage>
</organism>
<proteinExistence type="predicted"/>
<dbReference type="PANTHER" id="PTHR43464:SF19">
    <property type="entry name" value="UBIQUINONE BIOSYNTHESIS O-METHYLTRANSFERASE, MITOCHONDRIAL"/>
    <property type="match status" value="1"/>
</dbReference>
<keyword evidence="3" id="KW-0949">S-adenosyl-L-methionine</keyword>
<dbReference type="PATRIC" id="fig|1502723.3.peg.4474"/>
<evidence type="ECO:0000256" key="1">
    <source>
        <dbReference type="ARBA" id="ARBA00022603"/>
    </source>
</evidence>
<dbReference type="Proteomes" id="UP000032545">
    <property type="component" value="Unassembled WGS sequence"/>
</dbReference>
<dbReference type="EMBL" id="JYFN01000042">
    <property type="protein sequence ID" value="KJE21193.1"/>
    <property type="molecule type" value="Genomic_DNA"/>
</dbReference>
<evidence type="ECO:0000256" key="2">
    <source>
        <dbReference type="ARBA" id="ARBA00022679"/>
    </source>
</evidence>
<feature type="domain" description="Methyltransferase type 12" evidence="4">
    <location>
        <begin position="58"/>
        <end position="156"/>
    </location>
</feature>
<dbReference type="RefSeq" id="WP_044887052.1">
    <property type="nucleotide sequence ID" value="NZ_JYFN01000042.1"/>
</dbReference>
<evidence type="ECO:0000256" key="3">
    <source>
        <dbReference type="ARBA" id="ARBA00022691"/>
    </source>
</evidence>
<dbReference type="InterPro" id="IPR013217">
    <property type="entry name" value="Methyltransf_12"/>
</dbReference>
<dbReference type="Gene3D" id="3.40.50.150">
    <property type="entry name" value="Vaccinia Virus protein VP39"/>
    <property type="match status" value="1"/>
</dbReference>
<accession>A0A0D8BA81</accession>
<name>A0A0D8BA81_9ACTN</name>
<dbReference type="GO" id="GO:0008168">
    <property type="term" value="F:methyltransferase activity"/>
    <property type="evidence" value="ECO:0007669"/>
    <property type="project" value="UniProtKB-KW"/>
</dbReference>
<protein>
    <submittedName>
        <fullName evidence="5">Methyltransferase domain</fullName>
    </submittedName>
</protein>
<dbReference type="PANTHER" id="PTHR43464">
    <property type="entry name" value="METHYLTRANSFERASE"/>
    <property type="match status" value="1"/>
</dbReference>
<gene>
    <name evidence="5" type="ORF">FF36_04533</name>
</gene>
<dbReference type="OrthoDB" id="3366024at2"/>
<keyword evidence="1 5" id="KW-0489">Methyltransferase</keyword>
<reference evidence="5 6" key="2">
    <citation type="journal article" date="2016" name="Genome Announc.">
        <title>Permanent Draft Genome Sequences for Two Variants of Frankia sp. Strain CpI1, the First Frankia Strain Isolated from Root Nodules of Comptonia peregrina.</title>
        <authorList>
            <person name="Oshone R."/>
            <person name="Hurst S.G.IV."/>
            <person name="Abebe-Akele F."/>
            <person name="Simpson S."/>
            <person name="Morris K."/>
            <person name="Thomas W.K."/>
            <person name="Tisa L.S."/>
        </authorList>
    </citation>
    <scope>NUCLEOTIDE SEQUENCE [LARGE SCALE GENOMIC DNA]</scope>
    <source>
        <strain evidence="6">CpI1-S</strain>
    </source>
</reference>
<keyword evidence="2 5" id="KW-0808">Transferase</keyword>
<dbReference type="SUPFAM" id="SSF53335">
    <property type="entry name" value="S-adenosyl-L-methionine-dependent methyltransferases"/>
    <property type="match status" value="1"/>
</dbReference>
<dbReference type="Pfam" id="PF08242">
    <property type="entry name" value="Methyltransf_12"/>
    <property type="match status" value="1"/>
</dbReference>
<reference evidence="6" key="1">
    <citation type="submission" date="2015-02" db="EMBL/GenBank/DDBJ databases">
        <title>Draft Genome of Frankia sp. CpI1-S.</title>
        <authorList>
            <person name="Oshone R.T."/>
            <person name="Ngom M."/>
            <person name="Ghodhbane-Gtari F."/>
            <person name="Gtari M."/>
            <person name="Morris K."/>
            <person name="Thomas K."/>
            <person name="Sen A."/>
            <person name="Tisa L.S."/>
        </authorList>
    </citation>
    <scope>NUCLEOTIDE SEQUENCE [LARGE SCALE GENOMIC DNA]</scope>
    <source>
        <strain evidence="6">CpI1-S</strain>
    </source>
</reference>
<comment type="caution">
    <text evidence="5">The sequence shown here is derived from an EMBL/GenBank/DDBJ whole genome shotgun (WGS) entry which is preliminary data.</text>
</comment>
<keyword evidence="6" id="KW-1185">Reference proteome</keyword>